<reference evidence="2 4" key="2">
    <citation type="submission" date="2017-10" db="EMBL/GenBank/DDBJ databases">
        <title>The new phylogeny of genus Mycobacterium.</title>
        <authorList>
            <person name="Tortoli E."/>
            <person name="Trovato A."/>
            <person name="Cirillo D.M."/>
        </authorList>
    </citation>
    <scope>NUCLEOTIDE SEQUENCE [LARGE SCALE GENOMIC DNA]</scope>
    <source>
        <strain evidence="2 4">IP141170001</strain>
    </source>
</reference>
<organism evidence="2 4">
    <name type="scientific">Mycolicibacterium diernhoferi</name>
    <dbReference type="NCBI Taxonomy" id="1801"/>
    <lineage>
        <taxon>Bacteria</taxon>
        <taxon>Bacillati</taxon>
        <taxon>Actinomycetota</taxon>
        <taxon>Actinomycetes</taxon>
        <taxon>Mycobacteriales</taxon>
        <taxon>Mycobacteriaceae</taxon>
        <taxon>Mycolicibacterium</taxon>
    </lineage>
</organism>
<dbReference type="EMBL" id="MIJD01000003">
    <property type="protein sequence ID" value="OPE56272.1"/>
    <property type="molecule type" value="Genomic_DNA"/>
</dbReference>
<dbReference type="EMBL" id="PDCR01000006">
    <property type="protein sequence ID" value="PEG55502.1"/>
    <property type="molecule type" value="Genomic_DNA"/>
</dbReference>
<gene>
    <name evidence="1" type="ORF">BV510_00600</name>
    <name evidence="2" type="ORF">CRI78_06220</name>
</gene>
<comment type="caution">
    <text evidence="2">The sequence shown here is derived from an EMBL/GenBank/DDBJ whole genome shotgun (WGS) entry which is preliminary data.</text>
</comment>
<reference evidence="1 3" key="1">
    <citation type="submission" date="2016-09" db="EMBL/GenBank/DDBJ databases">
        <title>genome sequences of unsequenced Mycobacteria.</title>
        <authorList>
            <person name="Greninger A.L."/>
            <person name="Jerome K.R."/>
            <person name="Mcnair B."/>
            <person name="Wallis C."/>
            <person name="Fang F."/>
        </authorList>
    </citation>
    <scope>NUCLEOTIDE SEQUENCE [LARGE SCALE GENOMIC DNA]</scope>
    <source>
        <strain evidence="1 3">BM1</strain>
    </source>
</reference>
<accession>A0A1Q4H7G5</accession>
<name>A0A1Q4H7G5_9MYCO</name>
<evidence type="ECO:0000313" key="3">
    <source>
        <dbReference type="Proteomes" id="UP000191039"/>
    </source>
</evidence>
<evidence type="ECO:0000313" key="2">
    <source>
        <dbReference type="EMBL" id="PEG55502.1"/>
    </source>
</evidence>
<dbReference type="Proteomes" id="UP000220340">
    <property type="component" value="Unassembled WGS sequence"/>
</dbReference>
<proteinExistence type="predicted"/>
<evidence type="ECO:0000313" key="1">
    <source>
        <dbReference type="EMBL" id="OPE56272.1"/>
    </source>
</evidence>
<evidence type="ECO:0000313" key="4">
    <source>
        <dbReference type="Proteomes" id="UP000220340"/>
    </source>
</evidence>
<keyword evidence="4" id="KW-1185">Reference proteome</keyword>
<dbReference type="Proteomes" id="UP000191039">
    <property type="component" value="Unassembled WGS sequence"/>
</dbReference>
<protein>
    <submittedName>
        <fullName evidence="2">Uncharacterized protein</fullName>
    </submittedName>
</protein>
<dbReference type="AlphaFoldDB" id="A0A1Q4H7G5"/>
<sequence>MSPADEARSALGYFKGYLDVQLPGDLQELRVNRPPLQDFRAATVISFVAPPDQVIAETCGSVDASVRHVPPVLTGYPTKYMFESVEATVDASDYRTCEKYNSGRQVNILIPKAEGATTYVLLYHQPYR</sequence>